<dbReference type="Proteomes" id="UP000799537">
    <property type="component" value="Unassembled WGS sequence"/>
</dbReference>
<sequence>MSSFLPCGDGIDFNVWQTQLDRIFVPRSKYPILRLIGPENVVNLHLEMPDPGDVAELRCTTAPLPADIHGLEMNETSHAHCFADVYMFLKQQGLEKWRLPRAASETISFQAKFWMYSIITCLASARGAFFLQIAVTQEPPLASLWTRLYPHIPCPQEALRESMRSVAMHVEEEAATLDMAWSLFVSWREAFAQYWIHDVRFDDRTKQPSNTAMRQGRVTLSGMEAHTAIVERMNAHIRAERSP</sequence>
<name>A0A6A6BZR3_ZASCE</name>
<evidence type="ECO:0000313" key="1">
    <source>
        <dbReference type="EMBL" id="KAF2158936.1"/>
    </source>
</evidence>
<dbReference type="GeneID" id="54567945"/>
<dbReference type="EMBL" id="ML993645">
    <property type="protein sequence ID" value="KAF2158936.1"/>
    <property type="molecule type" value="Genomic_DNA"/>
</dbReference>
<keyword evidence="2" id="KW-1185">Reference proteome</keyword>
<reference evidence="1" key="1">
    <citation type="journal article" date="2020" name="Stud. Mycol.">
        <title>101 Dothideomycetes genomes: a test case for predicting lifestyles and emergence of pathogens.</title>
        <authorList>
            <person name="Haridas S."/>
            <person name="Albert R."/>
            <person name="Binder M."/>
            <person name="Bloem J."/>
            <person name="Labutti K."/>
            <person name="Salamov A."/>
            <person name="Andreopoulos B."/>
            <person name="Baker S."/>
            <person name="Barry K."/>
            <person name="Bills G."/>
            <person name="Bluhm B."/>
            <person name="Cannon C."/>
            <person name="Castanera R."/>
            <person name="Culley D."/>
            <person name="Daum C."/>
            <person name="Ezra D."/>
            <person name="Gonzalez J."/>
            <person name="Henrissat B."/>
            <person name="Kuo A."/>
            <person name="Liang C."/>
            <person name="Lipzen A."/>
            <person name="Lutzoni F."/>
            <person name="Magnuson J."/>
            <person name="Mondo S."/>
            <person name="Nolan M."/>
            <person name="Ohm R."/>
            <person name="Pangilinan J."/>
            <person name="Park H.-J."/>
            <person name="Ramirez L."/>
            <person name="Alfaro M."/>
            <person name="Sun H."/>
            <person name="Tritt A."/>
            <person name="Yoshinaga Y."/>
            <person name="Zwiers L.-H."/>
            <person name="Turgeon B."/>
            <person name="Goodwin S."/>
            <person name="Spatafora J."/>
            <person name="Crous P."/>
            <person name="Grigoriev I."/>
        </authorList>
    </citation>
    <scope>NUCLEOTIDE SEQUENCE</scope>
    <source>
        <strain evidence="1">ATCC 36951</strain>
    </source>
</reference>
<protein>
    <submittedName>
        <fullName evidence="1">Uncharacterized protein</fullName>
    </submittedName>
</protein>
<dbReference type="RefSeq" id="XP_033659825.1">
    <property type="nucleotide sequence ID" value="XM_033814673.1"/>
</dbReference>
<organism evidence="1 2">
    <name type="scientific">Zasmidium cellare ATCC 36951</name>
    <dbReference type="NCBI Taxonomy" id="1080233"/>
    <lineage>
        <taxon>Eukaryota</taxon>
        <taxon>Fungi</taxon>
        <taxon>Dikarya</taxon>
        <taxon>Ascomycota</taxon>
        <taxon>Pezizomycotina</taxon>
        <taxon>Dothideomycetes</taxon>
        <taxon>Dothideomycetidae</taxon>
        <taxon>Mycosphaerellales</taxon>
        <taxon>Mycosphaerellaceae</taxon>
        <taxon>Zasmidium</taxon>
    </lineage>
</organism>
<proteinExistence type="predicted"/>
<dbReference type="AlphaFoldDB" id="A0A6A6BZR3"/>
<evidence type="ECO:0000313" key="2">
    <source>
        <dbReference type="Proteomes" id="UP000799537"/>
    </source>
</evidence>
<accession>A0A6A6BZR3</accession>
<gene>
    <name evidence="1" type="ORF">M409DRAFT_61207</name>
</gene>